<comment type="subcellular location">
    <subcellularLocation>
        <location evidence="4">Cytoplasm</location>
    </subcellularLocation>
    <subcellularLocation>
        <location evidence="3">Endoplasmic reticulum</location>
    </subcellularLocation>
    <subcellularLocation>
        <location evidence="2">Membrane</location>
        <topology evidence="2">Multi-pass membrane protein</topology>
    </subcellularLocation>
    <subcellularLocation>
        <location evidence="1">Nucleus</location>
    </subcellularLocation>
</comment>
<organism evidence="14 15">
    <name type="scientific">Punica granatum</name>
    <name type="common">Pomegranate</name>
    <dbReference type="NCBI Taxonomy" id="22663"/>
    <lineage>
        <taxon>Eukaryota</taxon>
        <taxon>Viridiplantae</taxon>
        <taxon>Streptophyta</taxon>
        <taxon>Embryophyta</taxon>
        <taxon>Tracheophyta</taxon>
        <taxon>Spermatophyta</taxon>
        <taxon>Magnoliopsida</taxon>
        <taxon>eudicotyledons</taxon>
        <taxon>Gunneridae</taxon>
        <taxon>Pentapetalae</taxon>
        <taxon>rosids</taxon>
        <taxon>malvids</taxon>
        <taxon>Myrtales</taxon>
        <taxon>Lythraceae</taxon>
        <taxon>Punica</taxon>
    </lineage>
</organism>
<dbReference type="GO" id="GO:0005783">
    <property type="term" value="C:endoplasmic reticulum"/>
    <property type="evidence" value="ECO:0007669"/>
    <property type="project" value="UniProtKB-SubCell"/>
</dbReference>
<evidence type="ECO:0000256" key="6">
    <source>
        <dbReference type="ARBA" id="ARBA00022473"/>
    </source>
</evidence>
<dbReference type="GO" id="GO:0009725">
    <property type="term" value="P:response to hormone"/>
    <property type="evidence" value="ECO:0007669"/>
    <property type="project" value="UniProtKB-ARBA"/>
</dbReference>
<keyword evidence="12" id="KW-0539">Nucleus</keyword>
<dbReference type="AlphaFoldDB" id="A0A2I0LBU7"/>
<evidence type="ECO:0000313" key="15">
    <source>
        <dbReference type="Proteomes" id="UP000233551"/>
    </source>
</evidence>
<feature type="transmembrane region" description="Helical" evidence="13">
    <location>
        <begin position="72"/>
        <end position="90"/>
    </location>
</feature>
<evidence type="ECO:0000256" key="10">
    <source>
        <dbReference type="ARBA" id="ARBA00022989"/>
    </source>
</evidence>
<keyword evidence="9" id="KW-0256">Endoplasmic reticulum</keyword>
<dbReference type="GO" id="GO:0016020">
    <property type="term" value="C:membrane"/>
    <property type="evidence" value="ECO:0007669"/>
    <property type="project" value="UniProtKB-SubCell"/>
</dbReference>
<protein>
    <submittedName>
        <fullName evidence="14">Uncharacterized protein</fullName>
    </submittedName>
</protein>
<keyword evidence="11 13" id="KW-0472">Membrane</keyword>
<evidence type="ECO:0000256" key="2">
    <source>
        <dbReference type="ARBA" id="ARBA00004141"/>
    </source>
</evidence>
<evidence type="ECO:0000256" key="13">
    <source>
        <dbReference type="SAM" id="Phobius"/>
    </source>
</evidence>
<evidence type="ECO:0000256" key="8">
    <source>
        <dbReference type="ARBA" id="ARBA00022692"/>
    </source>
</evidence>
<dbReference type="GO" id="GO:0005634">
    <property type="term" value="C:nucleus"/>
    <property type="evidence" value="ECO:0007669"/>
    <property type="project" value="UniProtKB-SubCell"/>
</dbReference>
<evidence type="ECO:0000256" key="1">
    <source>
        <dbReference type="ARBA" id="ARBA00004123"/>
    </source>
</evidence>
<dbReference type="EMBL" id="PGOL01000060">
    <property type="protein sequence ID" value="PKI78162.1"/>
    <property type="molecule type" value="Genomic_DNA"/>
</dbReference>
<keyword evidence="6" id="KW-0217">Developmental protein</keyword>
<dbReference type="PANTHER" id="PTHR36023:SF3">
    <property type="entry name" value="ARGOS-LIKE PROTEIN"/>
    <property type="match status" value="1"/>
</dbReference>
<evidence type="ECO:0000256" key="11">
    <source>
        <dbReference type="ARBA" id="ARBA00023136"/>
    </source>
</evidence>
<dbReference type="Proteomes" id="UP000233551">
    <property type="component" value="Unassembled WGS sequence"/>
</dbReference>
<evidence type="ECO:0000256" key="4">
    <source>
        <dbReference type="ARBA" id="ARBA00004496"/>
    </source>
</evidence>
<evidence type="ECO:0000256" key="12">
    <source>
        <dbReference type="ARBA" id="ARBA00023242"/>
    </source>
</evidence>
<evidence type="ECO:0000313" key="14">
    <source>
        <dbReference type="EMBL" id="PKI78162.1"/>
    </source>
</evidence>
<keyword evidence="8 13" id="KW-0812">Transmembrane</keyword>
<accession>A0A2I0LBU7</accession>
<gene>
    <name evidence="14" type="ORF">CRG98_001490</name>
</gene>
<evidence type="ECO:0000256" key="9">
    <source>
        <dbReference type="ARBA" id="ARBA00022824"/>
    </source>
</evidence>
<keyword evidence="15" id="KW-1185">Reference proteome</keyword>
<sequence>MGSEAAVLDPRDPISRHKGICLADSNSRSRPVMGRRTSYFGSESMVVLMLLLALSLATLPLVLPPLPPPPPTLLLLPIGILGLLMLLAFMPRNARDFSYGYT</sequence>
<comment type="caution">
    <text evidence="14">The sequence shown here is derived from an EMBL/GenBank/DDBJ whole genome shotgun (WGS) entry which is preliminary data.</text>
</comment>
<feature type="transmembrane region" description="Helical" evidence="13">
    <location>
        <begin position="45"/>
        <end position="66"/>
    </location>
</feature>
<reference evidence="14 15" key="1">
    <citation type="submission" date="2017-11" db="EMBL/GenBank/DDBJ databases">
        <title>De-novo sequencing of pomegranate (Punica granatum L.) genome.</title>
        <authorList>
            <person name="Akparov Z."/>
            <person name="Amiraslanov A."/>
            <person name="Hajiyeva S."/>
            <person name="Abbasov M."/>
            <person name="Kaur K."/>
            <person name="Hamwieh A."/>
            <person name="Solovyev V."/>
            <person name="Salamov A."/>
            <person name="Braich B."/>
            <person name="Kosarev P."/>
            <person name="Mahmoud A."/>
            <person name="Hajiyev E."/>
            <person name="Babayeva S."/>
            <person name="Izzatullayeva V."/>
            <person name="Mammadov A."/>
            <person name="Mammadov A."/>
            <person name="Sharifova S."/>
            <person name="Ojaghi J."/>
            <person name="Eynullazada K."/>
            <person name="Bayramov B."/>
            <person name="Abdulazimova A."/>
            <person name="Shahmuradov I."/>
        </authorList>
    </citation>
    <scope>NUCLEOTIDE SEQUENCE [LARGE SCALE GENOMIC DNA]</scope>
    <source>
        <strain evidence="15">cv. AG2017</strain>
        <tissue evidence="14">Leaf</tissue>
    </source>
</reference>
<dbReference type="GO" id="GO:0046622">
    <property type="term" value="P:positive regulation of organ growth"/>
    <property type="evidence" value="ECO:0007669"/>
    <property type="project" value="InterPro"/>
</dbReference>
<dbReference type="InterPro" id="IPR037468">
    <property type="entry name" value="ARGOS/ARL/OSR1"/>
</dbReference>
<comment type="similarity">
    <text evidence="5">Belongs to the plant organ size related (OSR) protein family.</text>
</comment>
<evidence type="ECO:0000256" key="3">
    <source>
        <dbReference type="ARBA" id="ARBA00004240"/>
    </source>
</evidence>
<dbReference type="PANTHER" id="PTHR36023">
    <property type="entry name" value="ARGOS-LIKE PROTEIN"/>
    <property type="match status" value="1"/>
</dbReference>
<evidence type="ECO:0000256" key="5">
    <source>
        <dbReference type="ARBA" id="ARBA00006891"/>
    </source>
</evidence>
<keyword evidence="10 13" id="KW-1133">Transmembrane helix</keyword>
<keyword evidence="7" id="KW-0963">Cytoplasm</keyword>
<proteinExistence type="inferred from homology"/>
<name>A0A2I0LBU7_PUNGR</name>
<evidence type="ECO:0000256" key="7">
    <source>
        <dbReference type="ARBA" id="ARBA00022490"/>
    </source>
</evidence>